<comment type="caution">
    <text evidence="4">The sequence shown here is derived from an EMBL/GenBank/DDBJ whole genome shotgun (WGS) entry which is preliminary data.</text>
</comment>
<evidence type="ECO:0000313" key="4">
    <source>
        <dbReference type="EMBL" id="KAL0069281.1"/>
    </source>
</evidence>
<sequence length="188" mass="19997">MHRYDISNATALHLTFNESVTGNEIPSSFVERFIHSQIYASQPDVTSVLHSHTLEVIPFAAAGIGLQAQIGSAGSLGSLTNGTPIFDFSSAVPEDSDQLHDLLIRSTELGDDVARTFEDGSDVVLMKGHGMAVRGSSVRQTTFRAYYTKRSAVVQYQAILLGGANGAQLGLTPKQAMDAGVTNEAPAM</sequence>
<reference evidence="4 5" key="1">
    <citation type="submission" date="2024-05" db="EMBL/GenBank/DDBJ databases">
        <title>A draft genome resource for the thread blight pathogen Marasmius tenuissimus strain MS-2.</title>
        <authorList>
            <person name="Yulfo-Soto G.E."/>
            <person name="Baruah I.K."/>
            <person name="Amoako-Attah I."/>
            <person name="Bukari Y."/>
            <person name="Meinhardt L.W."/>
            <person name="Bailey B.A."/>
            <person name="Cohen S.P."/>
        </authorList>
    </citation>
    <scope>NUCLEOTIDE SEQUENCE [LARGE SCALE GENOMIC DNA]</scope>
    <source>
        <strain evidence="4 5">MS-2</strain>
    </source>
</reference>
<dbReference type="Proteomes" id="UP001437256">
    <property type="component" value="Unassembled WGS sequence"/>
</dbReference>
<dbReference type="EMBL" id="JBBXMP010000013">
    <property type="protein sequence ID" value="KAL0069281.1"/>
    <property type="molecule type" value="Genomic_DNA"/>
</dbReference>
<dbReference type="InterPro" id="IPR001303">
    <property type="entry name" value="Aldolase_II/adducin_N"/>
</dbReference>
<dbReference type="Pfam" id="PF00596">
    <property type="entry name" value="Aldolase_II"/>
    <property type="match status" value="1"/>
</dbReference>
<dbReference type="InterPro" id="IPR036409">
    <property type="entry name" value="Aldolase_II/adducin_N_sf"/>
</dbReference>
<evidence type="ECO:0000256" key="1">
    <source>
        <dbReference type="ARBA" id="ARBA00022723"/>
    </source>
</evidence>
<dbReference type="PANTHER" id="PTHR22789">
    <property type="entry name" value="FUCULOSE PHOSPHATE ALDOLASE"/>
    <property type="match status" value="1"/>
</dbReference>
<gene>
    <name evidence="4" type="ORF">AAF712_003646</name>
</gene>
<dbReference type="SUPFAM" id="SSF53639">
    <property type="entry name" value="AraD/HMP-PK domain-like"/>
    <property type="match status" value="1"/>
</dbReference>
<dbReference type="Gene3D" id="3.40.225.10">
    <property type="entry name" value="Class II aldolase/adducin N-terminal domain"/>
    <property type="match status" value="1"/>
</dbReference>
<feature type="domain" description="Class II aldolase/adducin N-terminal" evidence="3">
    <location>
        <begin position="17"/>
        <end position="156"/>
    </location>
</feature>
<organism evidence="4 5">
    <name type="scientific">Marasmius tenuissimus</name>
    <dbReference type="NCBI Taxonomy" id="585030"/>
    <lineage>
        <taxon>Eukaryota</taxon>
        <taxon>Fungi</taxon>
        <taxon>Dikarya</taxon>
        <taxon>Basidiomycota</taxon>
        <taxon>Agaricomycotina</taxon>
        <taxon>Agaricomycetes</taxon>
        <taxon>Agaricomycetidae</taxon>
        <taxon>Agaricales</taxon>
        <taxon>Marasmiineae</taxon>
        <taxon>Marasmiaceae</taxon>
        <taxon>Marasmius</taxon>
    </lineage>
</organism>
<evidence type="ECO:0000259" key="3">
    <source>
        <dbReference type="Pfam" id="PF00596"/>
    </source>
</evidence>
<proteinExistence type="predicted"/>
<keyword evidence="2" id="KW-0456">Lyase</keyword>
<name>A0ABR3A5W4_9AGAR</name>
<dbReference type="InterPro" id="IPR050197">
    <property type="entry name" value="Aldolase_class_II_sugar_metab"/>
</dbReference>
<keyword evidence="1" id="KW-0479">Metal-binding</keyword>
<protein>
    <recommendedName>
        <fullName evidence="3">Class II aldolase/adducin N-terminal domain-containing protein</fullName>
    </recommendedName>
</protein>
<evidence type="ECO:0000313" key="5">
    <source>
        <dbReference type="Proteomes" id="UP001437256"/>
    </source>
</evidence>
<accession>A0ABR3A5W4</accession>
<dbReference type="PANTHER" id="PTHR22789:SF0">
    <property type="entry name" value="3-OXO-TETRONATE 4-PHOSPHATE DECARBOXYLASE-RELATED"/>
    <property type="match status" value="1"/>
</dbReference>
<evidence type="ECO:0000256" key="2">
    <source>
        <dbReference type="ARBA" id="ARBA00023239"/>
    </source>
</evidence>
<keyword evidence="5" id="KW-1185">Reference proteome</keyword>